<accession>A0A8U0W9B1</accession>
<dbReference type="Gene3D" id="3.40.50.410">
    <property type="entry name" value="von Willebrand factor, type A domain"/>
    <property type="match status" value="1"/>
</dbReference>
<feature type="domain" description="Ku" evidence="11">
    <location>
        <begin position="280"/>
        <end position="420"/>
    </location>
</feature>
<evidence type="ECO:0000256" key="6">
    <source>
        <dbReference type="ARBA" id="ARBA00022840"/>
    </source>
</evidence>
<dbReference type="GO" id="GO:0003690">
    <property type="term" value="F:double-stranded DNA binding"/>
    <property type="evidence" value="ECO:0007669"/>
    <property type="project" value="TreeGrafter"/>
</dbReference>
<dbReference type="GO" id="GO:0006310">
    <property type="term" value="P:DNA recombination"/>
    <property type="evidence" value="ECO:0007669"/>
    <property type="project" value="UniProtKB-KW"/>
</dbReference>
<keyword evidence="9" id="KW-0234">DNA repair</keyword>
<dbReference type="RefSeq" id="XP_037881854.1">
    <property type="nucleotide sequence ID" value="XM_038025926.1"/>
</dbReference>
<evidence type="ECO:0000313" key="13">
    <source>
        <dbReference type="RefSeq" id="XP_037881854.1"/>
    </source>
</evidence>
<dbReference type="GO" id="GO:0004386">
    <property type="term" value="F:helicase activity"/>
    <property type="evidence" value="ECO:0007669"/>
    <property type="project" value="UniProtKB-KW"/>
</dbReference>
<dbReference type="InterPro" id="IPR036494">
    <property type="entry name" value="Ku_C_sf"/>
</dbReference>
<dbReference type="PANTHER" id="PTHR12604">
    <property type="entry name" value="KU AUTOANTIGEN DNA HELICASE"/>
    <property type="match status" value="1"/>
</dbReference>
<evidence type="ECO:0000256" key="1">
    <source>
        <dbReference type="ARBA" id="ARBA00004123"/>
    </source>
</evidence>
<evidence type="ECO:0000256" key="3">
    <source>
        <dbReference type="ARBA" id="ARBA00022763"/>
    </source>
</evidence>
<keyword evidence="4" id="KW-0378">Hydrolase</keyword>
<dbReference type="GeneID" id="119632811"/>
<dbReference type="SMART" id="SM00559">
    <property type="entry name" value="Ku78"/>
    <property type="match status" value="1"/>
</dbReference>
<keyword evidence="8" id="KW-0233">DNA recombination</keyword>
<keyword evidence="6" id="KW-0067">ATP-binding</keyword>
<evidence type="ECO:0000256" key="2">
    <source>
        <dbReference type="ARBA" id="ARBA00022741"/>
    </source>
</evidence>
<dbReference type="SUPFAM" id="SSF101420">
    <property type="entry name" value="C-terminal domain of Ku80"/>
    <property type="match status" value="1"/>
</dbReference>
<gene>
    <name evidence="13" type="primary">LOC119632811</name>
</gene>
<evidence type="ECO:0000256" key="8">
    <source>
        <dbReference type="ARBA" id="ARBA00023172"/>
    </source>
</evidence>
<dbReference type="AlphaFoldDB" id="A0A8U0W9B1"/>
<organism evidence="12 13">
    <name type="scientific">Glossina fuscipes</name>
    <dbReference type="NCBI Taxonomy" id="7396"/>
    <lineage>
        <taxon>Eukaryota</taxon>
        <taxon>Metazoa</taxon>
        <taxon>Ecdysozoa</taxon>
        <taxon>Arthropoda</taxon>
        <taxon>Hexapoda</taxon>
        <taxon>Insecta</taxon>
        <taxon>Pterygota</taxon>
        <taxon>Neoptera</taxon>
        <taxon>Endopterygota</taxon>
        <taxon>Diptera</taxon>
        <taxon>Brachycera</taxon>
        <taxon>Muscomorpha</taxon>
        <taxon>Hippoboscoidea</taxon>
        <taxon>Glossinidae</taxon>
        <taxon>Glossina</taxon>
    </lineage>
</organism>
<dbReference type="Pfam" id="PF03731">
    <property type="entry name" value="Ku_N"/>
    <property type="match status" value="1"/>
</dbReference>
<dbReference type="KEGG" id="gfs:119632811"/>
<dbReference type="PANTHER" id="PTHR12604:SF4">
    <property type="entry name" value="X-RAY REPAIR CROSS-COMPLEMENTING PROTEIN 5"/>
    <property type="match status" value="1"/>
</dbReference>
<dbReference type="SUPFAM" id="SSF100939">
    <property type="entry name" value="SPOC domain-like"/>
    <property type="match status" value="1"/>
</dbReference>
<dbReference type="Pfam" id="PF02735">
    <property type="entry name" value="Ku"/>
    <property type="match status" value="1"/>
</dbReference>
<dbReference type="InterPro" id="IPR016194">
    <property type="entry name" value="SPOC-like_C_dom_sf"/>
</dbReference>
<dbReference type="InterPro" id="IPR006164">
    <property type="entry name" value="DNA_bd_Ku70/Ku80"/>
</dbReference>
<evidence type="ECO:0000256" key="5">
    <source>
        <dbReference type="ARBA" id="ARBA00022806"/>
    </source>
</evidence>
<evidence type="ECO:0000259" key="11">
    <source>
        <dbReference type="SMART" id="SM00559"/>
    </source>
</evidence>
<dbReference type="GO" id="GO:0042162">
    <property type="term" value="F:telomeric DNA binding"/>
    <property type="evidence" value="ECO:0007669"/>
    <property type="project" value="TreeGrafter"/>
</dbReference>
<dbReference type="Gene3D" id="2.40.290.10">
    <property type="match status" value="1"/>
</dbReference>
<keyword evidence="10" id="KW-0539">Nucleus</keyword>
<evidence type="ECO:0000313" key="12">
    <source>
        <dbReference type="Proteomes" id="UP000092443"/>
    </source>
</evidence>
<keyword evidence="3" id="KW-0227">DNA damage</keyword>
<dbReference type="GO" id="GO:0000723">
    <property type="term" value="P:telomere maintenance"/>
    <property type="evidence" value="ECO:0007669"/>
    <property type="project" value="TreeGrafter"/>
</dbReference>
<dbReference type="GO" id="GO:0043564">
    <property type="term" value="C:Ku70:Ku80 complex"/>
    <property type="evidence" value="ECO:0007669"/>
    <property type="project" value="TreeGrafter"/>
</dbReference>
<dbReference type="Pfam" id="PF08785">
    <property type="entry name" value="Ku_PK_bind"/>
    <property type="match status" value="1"/>
</dbReference>
<dbReference type="Proteomes" id="UP000092443">
    <property type="component" value="Unplaced"/>
</dbReference>
<sequence length="732" mass="84413">MAFNKENLVFVLDVRQGTSEEFKQKSIKICANVIKQKICCAKKDFISFVLVGTAETCNEINSNDSPKGYLNIFQYGEEFAPTSWRLLMNFYQFVNETAGNEGKWLDAVVVAFNMLKSASEQNKVKNSRIVLFYDFDYGHNTYDAYNEITQSLLQYEVNLIVVSDNIGYIDNADNNEPQAVFLTDRKSDEQLENQKYALRLVSHSNAKLSNCTEAFNVIVNVKSSRPWCWNSNLRIGSAISIAVSGIIMAKNESTVKLRMIWNETDEELTKEWGYFISGNQICPEQDSLMDGYMLGGSPIPYDETVDDDKLKLPKGLTFMGFIPRNLVYDEYFSGQSTYLILHQRGMTASAKKLDALVRVLLKCNRVILCWKVYSEKFNKPRIVVLIPNEPQPDCPASLNMLEMAHHAQYHFFEFPKLATKKTECSSEQLNAIDHLIDSMDLSLNIKESELPRERQQKSHLPLNQLPHIFEHNFMDIMERKIICKASEDDAMFEEMLNDKNFVEKFWKLPDRIEEHAKEAAKKVKSEFPLLINREWLAKVKAKINAKYNDPPNKDDKDADDASLEELDFDHVRSLSPAEDFKKLLKHYALPIKNQTQRDIKFNHYASQLRSVVWNLLFKPKFFIDFNKVADALEAYRKRSFVFNAYDDYNIWILNVKAEIMKQRLSTFWEKVIVKKELGLCFLAEPSLEEQRRANEFYSLEFGENSSSSVSAEAEMNNSSIDDLLADITSSAS</sequence>
<dbReference type="Gene3D" id="1.25.40.240">
    <property type="entry name" value="Ku, C-terminal domain"/>
    <property type="match status" value="1"/>
</dbReference>
<protein>
    <submittedName>
        <fullName evidence="13">X-ray repair cross-complementing protein 5</fullName>
    </submittedName>
</protein>
<dbReference type="InterPro" id="IPR014893">
    <property type="entry name" value="Ku_PK_bind"/>
</dbReference>
<keyword evidence="7" id="KW-0238">DNA-binding</keyword>
<dbReference type="Gene3D" id="1.10.1600.10">
    <property type="match status" value="1"/>
</dbReference>
<dbReference type="GO" id="GO:0006303">
    <property type="term" value="P:double-strand break repair via nonhomologous end joining"/>
    <property type="evidence" value="ECO:0007669"/>
    <property type="project" value="InterPro"/>
</dbReference>
<evidence type="ECO:0000256" key="10">
    <source>
        <dbReference type="ARBA" id="ARBA00023242"/>
    </source>
</evidence>
<dbReference type="SUPFAM" id="SSF53300">
    <property type="entry name" value="vWA-like"/>
    <property type="match status" value="1"/>
</dbReference>
<comment type="subcellular location">
    <subcellularLocation>
        <location evidence="1">Nucleus</location>
    </subcellularLocation>
</comment>
<keyword evidence="2" id="KW-0547">Nucleotide-binding</keyword>
<dbReference type="InterPro" id="IPR036465">
    <property type="entry name" value="vWFA_dom_sf"/>
</dbReference>
<dbReference type="InterPro" id="IPR005161">
    <property type="entry name" value="Ku_N"/>
</dbReference>
<keyword evidence="5" id="KW-0347">Helicase</keyword>
<evidence type="ECO:0000256" key="4">
    <source>
        <dbReference type="ARBA" id="ARBA00022801"/>
    </source>
</evidence>
<evidence type="ECO:0000256" key="7">
    <source>
        <dbReference type="ARBA" id="ARBA00023125"/>
    </source>
</evidence>
<evidence type="ECO:0000256" key="9">
    <source>
        <dbReference type="ARBA" id="ARBA00023204"/>
    </source>
</evidence>
<reference evidence="13" key="1">
    <citation type="submission" date="2025-08" db="UniProtKB">
        <authorList>
            <consortium name="RefSeq"/>
        </authorList>
    </citation>
    <scope>IDENTIFICATION</scope>
    <source>
        <tissue evidence="13">Whole body pupa</tissue>
    </source>
</reference>
<keyword evidence="12" id="KW-1185">Reference proteome</keyword>
<name>A0A8U0W9B1_9MUSC</name>
<dbReference type="GO" id="GO:0005524">
    <property type="term" value="F:ATP binding"/>
    <property type="evidence" value="ECO:0007669"/>
    <property type="project" value="UniProtKB-KW"/>
</dbReference>
<dbReference type="GO" id="GO:0016787">
    <property type="term" value="F:hydrolase activity"/>
    <property type="evidence" value="ECO:0007669"/>
    <property type="project" value="UniProtKB-KW"/>
</dbReference>
<proteinExistence type="predicted"/>